<evidence type="ECO:0000256" key="2">
    <source>
        <dbReference type="ARBA" id="ARBA00023009"/>
    </source>
</evidence>
<evidence type="ECO:0000256" key="3">
    <source>
        <dbReference type="ARBA" id="ARBA00023219"/>
    </source>
</evidence>
<keyword evidence="2" id="KW-1160">Virus entry into host cell</keyword>
<dbReference type="InterPro" id="IPR006944">
    <property type="entry name" value="Phage/GTA_portal"/>
</dbReference>
<protein>
    <submittedName>
        <fullName evidence="4">Portal protein</fullName>
    </submittedName>
</protein>
<name>A0A8S5LM49_9CAUD</name>
<evidence type="ECO:0000313" key="4">
    <source>
        <dbReference type="EMBL" id="DAD71164.1"/>
    </source>
</evidence>
<proteinExistence type="predicted"/>
<organism evidence="4">
    <name type="scientific">Siphoviridae sp. ctkyH28</name>
    <dbReference type="NCBI Taxonomy" id="2827585"/>
    <lineage>
        <taxon>Viruses</taxon>
        <taxon>Duplodnaviria</taxon>
        <taxon>Heunggongvirae</taxon>
        <taxon>Uroviricota</taxon>
        <taxon>Caudoviricetes</taxon>
    </lineage>
</organism>
<keyword evidence="3" id="KW-0231">Viral genome packaging</keyword>
<keyword evidence="2" id="KW-1171">Viral genome ejection through host cell envelope</keyword>
<keyword evidence="1" id="KW-0118">Viral capsid assembly</keyword>
<keyword evidence="1" id="KW-1188">Viral release from host cell</keyword>
<evidence type="ECO:0000256" key="1">
    <source>
        <dbReference type="ARBA" id="ARBA00022950"/>
    </source>
</evidence>
<keyword evidence="2" id="KW-1162">Viral penetration into host cytoplasm</keyword>
<sequence length="415" mass="46693">MGWFRNLRESFSRKTQRIYADSPSGRTPIFSQFGRDIYASDVVVQATKCVTDEIRKLLPTHVIHTGTDIAPVDGGDSLQRVLNSPNHYMTTADFLGKTMYGYFQKCNAWIIPTYRTDSVGRKTYTGLYPVDPAQVDWMEDANTGELFVSLKFTDKDKTEMTLPYSDVIHLRRDYGANEYMGGGVDGLPDDRSLLKTLGINHDMLGGISKAMQTSQAVNGVIKYGSVMGKAESESALAEFEAKLQKSQSGILAMDMRGEYIPIKREIKLVDADTLKFIDEKILRTFGVPLDILAGDFDKATYEAFYQKTIEPLAIQLSQEFTRVLFTPGERSYGHAIKFYPKELIFMSIDQTIQMVTLLANTGALYENEKRAAFGMRPLKELEGKRYMSLNWIDSEKANTYQTGQENGGTENGNEQ</sequence>
<dbReference type="Pfam" id="PF04860">
    <property type="entry name" value="Phage_portal"/>
    <property type="match status" value="1"/>
</dbReference>
<reference evidence="4" key="1">
    <citation type="journal article" date="2021" name="Proc. Natl. Acad. Sci. U.S.A.">
        <title>A Catalog of Tens of Thousands of Viruses from Human Metagenomes Reveals Hidden Associations with Chronic Diseases.</title>
        <authorList>
            <person name="Tisza M.J."/>
            <person name="Buck C.B."/>
        </authorList>
    </citation>
    <scope>NUCLEOTIDE SEQUENCE</scope>
    <source>
        <strain evidence="4">CtkyH28</strain>
    </source>
</reference>
<dbReference type="EMBL" id="BK015877">
    <property type="protein sequence ID" value="DAD71164.1"/>
    <property type="molecule type" value="Genomic_DNA"/>
</dbReference>
<accession>A0A8S5LM49</accession>